<comment type="function">
    <text evidence="11">May play a role in anterograde transport of membrane proteins from the endoplasmic reticulum to the Golgi.</text>
</comment>
<keyword evidence="3 11" id="KW-0813">Transport</keyword>
<keyword evidence="5 11" id="KW-0256">Endoplasmic reticulum</keyword>
<feature type="transmembrane region" description="Helical" evidence="11">
    <location>
        <begin position="103"/>
        <end position="124"/>
    </location>
</feature>
<keyword evidence="6 11" id="KW-0931">ER-Golgi transport</keyword>
<evidence type="ECO:0000256" key="4">
    <source>
        <dbReference type="ARBA" id="ARBA00022692"/>
    </source>
</evidence>
<evidence type="ECO:0000256" key="12">
    <source>
        <dbReference type="SAM" id="MobiDB-lite"/>
    </source>
</evidence>
<evidence type="ECO:0000256" key="1">
    <source>
        <dbReference type="ARBA" id="ARBA00004477"/>
    </source>
</evidence>
<sequence length="246" mass="28353">MTLQWTFVAACLYAEIFIITLLLLPFISPTTWQKVFRSKFLAMIKSYANIYFTVFIAILLLLFLESIREVRKYSEPMEAEDLKHHPEAETLYHMKLFRAQRNLYIAGFALFLQFVVRRLVVLIATEATLMAECQASKRQAESATTAAQKMLDEKDNSKNDNKDTKAKEKGDNLANRDAEELSKTHEQLEQTKEDLYHAKLEFAAMKKQAESVNEEYDRLLEEHTKLQKKVSVLEGSGAGTEDKKDN</sequence>
<dbReference type="Pfam" id="PF05529">
    <property type="entry name" value="Bap31"/>
    <property type="match status" value="1"/>
</dbReference>
<dbReference type="GO" id="GO:0006888">
    <property type="term" value="P:endoplasmic reticulum to Golgi vesicle-mediated transport"/>
    <property type="evidence" value="ECO:0007669"/>
    <property type="project" value="UniProtKB-UniRule"/>
</dbReference>
<dbReference type="PANTHER" id="PTHR12701:SF20">
    <property type="entry name" value="ENDOPLASMIC RETICULUM TRANSMEMBRANE PROTEIN"/>
    <property type="match status" value="1"/>
</dbReference>
<protein>
    <recommendedName>
        <fullName evidence="11">Endoplasmic reticulum transmembrane protein</fullName>
    </recommendedName>
</protein>
<dbReference type="EMBL" id="JBAMIC010000010">
    <property type="protein sequence ID" value="KAK7101476.1"/>
    <property type="molecule type" value="Genomic_DNA"/>
</dbReference>
<evidence type="ECO:0000313" key="16">
    <source>
        <dbReference type="Proteomes" id="UP001374579"/>
    </source>
</evidence>
<keyword evidence="7 11" id="KW-0653">Protein transport</keyword>
<evidence type="ECO:0000256" key="8">
    <source>
        <dbReference type="ARBA" id="ARBA00022989"/>
    </source>
</evidence>
<keyword evidence="8 11" id="KW-1133">Transmembrane helix</keyword>
<evidence type="ECO:0000256" key="6">
    <source>
        <dbReference type="ARBA" id="ARBA00022892"/>
    </source>
</evidence>
<evidence type="ECO:0000256" key="2">
    <source>
        <dbReference type="ARBA" id="ARBA00007956"/>
    </source>
</evidence>
<feature type="region of interest" description="Disordered" evidence="12">
    <location>
        <begin position="223"/>
        <end position="246"/>
    </location>
</feature>
<evidence type="ECO:0000256" key="7">
    <source>
        <dbReference type="ARBA" id="ARBA00022927"/>
    </source>
</evidence>
<feature type="domain" description="BAP29/BAP31 transmembrane" evidence="13">
    <location>
        <begin position="1"/>
        <end position="135"/>
    </location>
</feature>
<feature type="transmembrane region" description="Helical" evidence="11">
    <location>
        <begin position="47"/>
        <end position="64"/>
    </location>
</feature>
<dbReference type="GO" id="GO:0070973">
    <property type="term" value="P:protein localization to endoplasmic reticulum exit site"/>
    <property type="evidence" value="ECO:0007669"/>
    <property type="project" value="UniProtKB-UniRule"/>
</dbReference>
<keyword evidence="10 11" id="KW-0472">Membrane</keyword>
<evidence type="ECO:0000256" key="5">
    <source>
        <dbReference type="ARBA" id="ARBA00022824"/>
    </source>
</evidence>
<keyword evidence="9" id="KW-0175">Coiled coil</keyword>
<evidence type="ECO:0000256" key="9">
    <source>
        <dbReference type="ARBA" id="ARBA00023054"/>
    </source>
</evidence>
<dbReference type="Gene3D" id="1.20.5.110">
    <property type="match status" value="1"/>
</dbReference>
<dbReference type="PANTHER" id="PTHR12701">
    <property type="entry name" value="BCR-ASSOCIATED PROTEIN, BAP"/>
    <property type="match status" value="1"/>
</dbReference>
<keyword evidence="16" id="KW-1185">Reference proteome</keyword>
<comment type="similarity">
    <text evidence="2 11">Belongs to the BCAP29/BCAP31 family.</text>
</comment>
<feature type="domain" description="Bap31/Bap29 cytoplasmic coiled-coil" evidence="14">
    <location>
        <begin position="181"/>
        <end position="245"/>
    </location>
</feature>
<gene>
    <name evidence="15" type="ORF">V1264_019856</name>
</gene>
<name>A0AAN9GAQ8_9CAEN</name>
<feature type="region of interest" description="Disordered" evidence="12">
    <location>
        <begin position="144"/>
        <end position="190"/>
    </location>
</feature>
<evidence type="ECO:0000256" key="10">
    <source>
        <dbReference type="ARBA" id="ARBA00023136"/>
    </source>
</evidence>
<dbReference type="GO" id="GO:0005789">
    <property type="term" value="C:endoplasmic reticulum membrane"/>
    <property type="evidence" value="ECO:0007669"/>
    <property type="project" value="UniProtKB-SubCell"/>
</dbReference>
<organism evidence="15 16">
    <name type="scientific">Littorina saxatilis</name>
    <dbReference type="NCBI Taxonomy" id="31220"/>
    <lineage>
        <taxon>Eukaryota</taxon>
        <taxon>Metazoa</taxon>
        <taxon>Spiralia</taxon>
        <taxon>Lophotrochozoa</taxon>
        <taxon>Mollusca</taxon>
        <taxon>Gastropoda</taxon>
        <taxon>Caenogastropoda</taxon>
        <taxon>Littorinimorpha</taxon>
        <taxon>Littorinoidea</taxon>
        <taxon>Littorinidae</taxon>
        <taxon>Littorina</taxon>
    </lineage>
</organism>
<dbReference type="Proteomes" id="UP001374579">
    <property type="component" value="Unassembled WGS sequence"/>
</dbReference>
<feature type="compositionally biased region" description="Basic and acidic residues" evidence="12">
    <location>
        <begin position="150"/>
        <end position="190"/>
    </location>
</feature>
<keyword evidence="4 11" id="KW-0812">Transmembrane</keyword>
<evidence type="ECO:0000259" key="13">
    <source>
        <dbReference type="Pfam" id="PF05529"/>
    </source>
</evidence>
<evidence type="ECO:0000313" key="15">
    <source>
        <dbReference type="EMBL" id="KAK7101476.1"/>
    </source>
</evidence>
<evidence type="ECO:0000256" key="3">
    <source>
        <dbReference type="ARBA" id="ARBA00022448"/>
    </source>
</evidence>
<dbReference type="InterPro" id="IPR008417">
    <property type="entry name" value="BAP29/BAP31"/>
</dbReference>
<evidence type="ECO:0000256" key="11">
    <source>
        <dbReference type="RuleBase" id="RU367026"/>
    </source>
</evidence>
<evidence type="ECO:0000259" key="14">
    <source>
        <dbReference type="Pfam" id="PF18035"/>
    </source>
</evidence>
<feature type="transmembrane region" description="Helical" evidence="11">
    <location>
        <begin position="7"/>
        <end position="27"/>
    </location>
</feature>
<dbReference type="AlphaFoldDB" id="A0AAN9GAQ8"/>
<dbReference type="InterPro" id="IPR041672">
    <property type="entry name" value="Bap31/Bap29_C"/>
</dbReference>
<accession>A0AAN9GAQ8</accession>
<comment type="subcellular location">
    <subcellularLocation>
        <location evidence="1 11">Endoplasmic reticulum membrane</location>
        <topology evidence="1 11">Multi-pass membrane protein</topology>
    </subcellularLocation>
</comment>
<dbReference type="GO" id="GO:0006886">
    <property type="term" value="P:intracellular protein transport"/>
    <property type="evidence" value="ECO:0007669"/>
    <property type="project" value="UniProtKB-UniRule"/>
</dbReference>
<dbReference type="InterPro" id="IPR040463">
    <property type="entry name" value="BAP29/BAP31_N"/>
</dbReference>
<dbReference type="Pfam" id="PF18035">
    <property type="entry name" value="Bap31_Bap29_C"/>
    <property type="match status" value="1"/>
</dbReference>
<reference evidence="15 16" key="1">
    <citation type="submission" date="2024-02" db="EMBL/GenBank/DDBJ databases">
        <title>Chromosome-scale genome assembly of the rough periwinkle Littorina saxatilis.</title>
        <authorList>
            <person name="De Jode A."/>
            <person name="Faria R."/>
            <person name="Formenti G."/>
            <person name="Sims Y."/>
            <person name="Smith T.P."/>
            <person name="Tracey A."/>
            <person name="Wood J.M.D."/>
            <person name="Zagrodzka Z.B."/>
            <person name="Johannesson K."/>
            <person name="Butlin R.K."/>
            <person name="Leder E.H."/>
        </authorList>
    </citation>
    <scope>NUCLEOTIDE SEQUENCE [LARGE SCALE GENOMIC DNA]</scope>
    <source>
        <strain evidence="15">Snail1</strain>
        <tissue evidence="15">Muscle</tissue>
    </source>
</reference>
<comment type="caution">
    <text evidence="15">The sequence shown here is derived from an EMBL/GenBank/DDBJ whole genome shotgun (WGS) entry which is preliminary data.</text>
</comment>
<proteinExistence type="inferred from homology"/>